<dbReference type="Proteomes" id="UP000077315">
    <property type="component" value="Unassembled WGS sequence"/>
</dbReference>
<feature type="region of interest" description="Disordered" evidence="1">
    <location>
        <begin position="141"/>
        <end position="162"/>
    </location>
</feature>
<reference evidence="3" key="1">
    <citation type="submission" date="2015-06" db="EMBL/GenBank/DDBJ databases">
        <title>Expansion of signal transduction pathways in fungi by whole-genome duplication.</title>
        <authorList>
            <consortium name="DOE Joint Genome Institute"/>
            <person name="Corrochano L.M."/>
            <person name="Kuo A."/>
            <person name="Marcet-Houben M."/>
            <person name="Polaino S."/>
            <person name="Salamov A."/>
            <person name="Villalobos J.M."/>
            <person name="Alvarez M.I."/>
            <person name="Avalos J."/>
            <person name="Benito E.P."/>
            <person name="Benoit I."/>
            <person name="Burger G."/>
            <person name="Camino L.P."/>
            <person name="Canovas D."/>
            <person name="Cerda-Olmedo E."/>
            <person name="Cheng J.-F."/>
            <person name="Dominguez A."/>
            <person name="Elias M."/>
            <person name="Eslava A.P."/>
            <person name="Glaser F."/>
            <person name="Grimwood J."/>
            <person name="Gutierrez G."/>
            <person name="Heitman J."/>
            <person name="Henrissat B."/>
            <person name="Iturriaga E.A."/>
            <person name="Lang B.F."/>
            <person name="Lavin J.L."/>
            <person name="Lee S."/>
            <person name="Li W."/>
            <person name="Lindquist E."/>
            <person name="Lopez-Garcia S."/>
            <person name="Luque E.M."/>
            <person name="Marcos A.T."/>
            <person name="Martin J."/>
            <person name="McCluskey K."/>
            <person name="Medina H.R."/>
            <person name="Miralles-Duran A."/>
            <person name="Miyazaki A."/>
            <person name="Munoz-Torres E."/>
            <person name="Oguiza J.A."/>
            <person name="Ohm R."/>
            <person name="Olmedo M."/>
            <person name="Orejas M."/>
            <person name="Ortiz-Castellanos L."/>
            <person name="Pisabarro A.G."/>
            <person name="Rodriguez-Romero J."/>
            <person name="Ruiz-Herrera J."/>
            <person name="Ruiz-Vazquez R."/>
            <person name="Sanz C."/>
            <person name="Schackwitz W."/>
            <person name="Schmutz J."/>
            <person name="Shahriari M."/>
            <person name="Shelest E."/>
            <person name="Silva-Franco F."/>
            <person name="Soanes D."/>
            <person name="Syed K."/>
            <person name="Tagua V.G."/>
            <person name="Talbot N.J."/>
            <person name="Thon M."/>
            <person name="De vries R.P."/>
            <person name="Wiebenga A."/>
            <person name="Yadav J.S."/>
            <person name="Braun E.L."/>
            <person name="Baker S."/>
            <person name="Garre V."/>
            <person name="Horwitz B."/>
            <person name="Torres-Martinez S."/>
            <person name="Idnurm A."/>
            <person name="Herrera-Estrella A."/>
            <person name="Gabaldon T."/>
            <person name="Grigoriev I.V."/>
        </authorList>
    </citation>
    <scope>NUCLEOTIDE SEQUENCE [LARGE SCALE GENOMIC DNA]</scope>
    <source>
        <strain evidence="3">NRRL 1555(-)</strain>
    </source>
</reference>
<dbReference type="AlphaFoldDB" id="A0A167JYR8"/>
<evidence type="ECO:0000256" key="1">
    <source>
        <dbReference type="SAM" id="MobiDB-lite"/>
    </source>
</evidence>
<organism evidence="2 3">
    <name type="scientific">Phycomyces blakesleeanus (strain ATCC 8743b / DSM 1359 / FGSC 10004 / NBRC 33097 / NRRL 1555)</name>
    <dbReference type="NCBI Taxonomy" id="763407"/>
    <lineage>
        <taxon>Eukaryota</taxon>
        <taxon>Fungi</taxon>
        <taxon>Fungi incertae sedis</taxon>
        <taxon>Mucoromycota</taxon>
        <taxon>Mucoromycotina</taxon>
        <taxon>Mucoromycetes</taxon>
        <taxon>Mucorales</taxon>
        <taxon>Phycomycetaceae</taxon>
        <taxon>Phycomyces</taxon>
    </lineage>
</organism>
<dbReference type="EMBL" id="KV441026">
    <property type="protein sequence ID" value="OAD66937.1"/>
    <property type="molecule type" value="Genomic_DNA"/>
</dbReference>
<accession>A0A167JYR8</accession>
<gene>
    <name evidence="2" type="ORF">PHYBLDRAFT_151874</name>
</gene>
<keyword evidence="3" id="KW-1185">Reference proteome</keyword>
<name>A0A167JYR8_PHYB8</name>
<dbReference type="STRING" id="763407.A0A167JYR8"/>
<dbReference type="VEuPathDB" id="FungiDB:PHYBLDRAFT_151874"/>
<dbReference type="GeneID" id="28993673"/>
<dbReference type="RefSeq" id="XP_018284977.1">
    <property type="nucleotide sequence ID" value="XM_018432767.1"/>
</dbReference>
<evidence type="ECO:0000313" key="2">
    <source>
        <dbReference type="EMBL" id="OAD66937.1"/>
    </source>
</evidence>
<proteinExistence type="predicted"/>
<sequence>MLWVIGWTCVLTRVDGTYHDLINCKFANDKLGLVKLNDDHLKILQESKVILDDLANNKFMQPKDVRWVIVPSFRTNGSESKINLMKLVAPGLYSSKYLGSVNLPYLVNDLPLLKIKAIPRLLYMKHYAIKNGRLLHDAIKKDRRRKKSSSYQRSPSNDGDIGTEVHWTRKTWFPNMKAKLQINMPFDI</sequence>
<protein>
    <submittedName>
        <fullName evidence="2">Uncharacterized protein</fullName>
    </submittedName>
</protein>
<dbReference type="InParanoid" id="A0A167JYR8"/>
<evidence type="ECO:0000313" key="3">
    <source>
        <dbReference type="Proteomes" id="UP000077315"/>
    </source>
</evidence>
<dbReference type="OrthoDB" id="2289593at2759"/>